<evidence type="ECO:0000256" key="7">
    <source>
        <dbReference type="ARBA" id="ARBA00022640"/>
    </source>
</evidence>
<dbReference type="PANTHER" id="PTHR43390:SF2">
    <property type="entry name" value="THYLAKOIDAL PROCESSING PEPTIDASE 2, CHLOROPLASTIC-RELATED"/>
    <property type="match status" value="1"/>
</dbReference>
<dbReference type="OMA" id="DEHYILE"/>
<feature type="domain" description="Peptidase S26" evidence="13">
    <location>
        <begin position="201"/>
        <end position="358"/>
    </location>
</feature>
<dbReference type="GO" id="GO:0009003">
    <property type="term" value="F:signal peptidase activity"/>
    <property type="evidence" value="ECO:0007669"/>
    <property type="project" value="UniProtKB-EC"/>
</dbReference>
<feature type="active site" evidence="11">
    <location>
        <position position="228"/>
    </location>
</feature>
<dbReference type="InterPro" id="IPR036286">
    <property type="entry name" value="LexA/Signal_pep-like_sf"/>
</dbReference>
<comment type="catalytic activity">
    <reaction evidence="1">
        <text>Cleavage of hydrophobic, N-terminal signal or leader sequences from secreted and periplasmic proteins.</text>
        <dbReference type="EC" id="3.4.21.89"/>
    </reaction>
</comment>
<dbReference type="NCBIfam" id="TIGR02227">
    <property type="entry name" value="sigpep_I_bact"/>
    <property type="match status" value="1"/>
</dbReference>
<organism evidence="14 15">
    <name type="scientific">Manihot esculenta</name>
    <name type="common">Cassava</name>
    <name type="synonym">Jatropha manihot</name>
    <dbReference type="NCBI Taxonomy" id="3983"/>
    <lineage>
        <taxon>Eukaryota</taxon>
        <taxon>Viridiplantae</taxon>
        <taxon>Streptophyta</taxon>
        <taxon>Embryophyta</taxon>
        <taxon>Tracheophyta</taxon>
        <taxon>Spermatophyta</taxon>
        <taxon>Magnoliopsida</taxon>
        <taxon>eudicotyledons</taxon>
        <taxon>Gunneridae</taxon>
        <taxon>Pentapetalae</taxon>
        <taxon>rosids</taxon>
        <taxon>fabids</taxon>
        <taxon>Malpighiales</taxon>
        <taxon>Euphorbiaceae</taxon>
        <taxon>Crotonoideae</taxon>
        <taxon>Manihoteae</taxon>
        <taxon>Manihot</taxon>
    </lineage>
</organism>
<dbReference type="AlphaFoldDB" id="A0A2C9VYE9"/>
<feature type="active site" evidence="11">
    <location>
        <position position="278"/>
    </location>
</feature>
<dbReference type="FunFam" id="2.10.109.10:FF:000012">
    <property type="entry name" value="Peptidase/ serine-type peptidase"/>
    <property type="match status" value="1"/>
</dbReference>
<dbReference type="Gene3D" id="2.10.109.10">
    <property type="entry name" value="Umud Fragment, subunit A"/>
    <property type="match status" value="1"/>
</dbReference>
<sequence length="380" mass="41420">MAIRVTISFSGYVAQNVVSGAGSRVGNCRSLYECWVRSRIFASPPVQNADLEPPAPRTRDFQSGYRRPTQKPNSFAKSWVSRYSTTAGEMFGDNFKSPIAVGLVSLMKSTAGISASSSCTGVFGISPLRTASILPFLLGSRWLPCNEPVTGPKSIDVDRGGAVSYLRHESNSTVTLEINGKEFDKGGSWLSKVFSFCSEDAKAIFTAATVSLLFRSALAEPRSIPSTSMSPTLDLGDRILAEKVSYIFRKPEPADIVLFKAPPILQEIGYKSGDVFIKRIVAVAGDIVEAREGKLYVNGTVQDEDFILEPLAYEMEPLLVPEGCVFVMGDNRNNSFDSHNWGPLPVKNIVGRSVFRYWPPSKVSNTIYDPSAEKNTAAIS</sequence>
<dbReference type="SUPFAM" id="SSF51306">
    <property type="entry name" value="LexA/Signal peptidase"/>
    <property type="match status" value="1"/>
</dbReference>
<dbReference type="GO" id="GO:0004252">
    <property type="term" value="F:serine-type endopeptidase activity"/>
    <property type="evidence" value="ECO:0000318"/>
    <property type="project" value="GO_Central"/>
</dbReference>
<evidence type="ECO:0000256" key="1">
    <source>
        <dbReference type="ARBA" id="ARBA00000677"/>
    </source>
</evidence>
<evidence type="ECO:0000256" key="8">
    <source>
        <dbReference type="ARBA" id="ARBA00022801"/>
    </source>
</evidence>
<keyword evidence="8" id="KW-0378">Hydrolase</keyword>
<accession>A0A2C9VYE9</accession>
<keyword evidence="7" id="KW-0934">Plastid</keyword>
<proteinExistence type="inferred from homology"/>
<dbReference type="Proteomes" id="UP000091857">
    <property type="component" value="Chromosome 5"/>
</dbReference>
<dbReference type="GO" id="GO:0010027">
    <property type="term" value="P:thylakoid membrane organization"/>
    <property type="evidence" value="ECO:0000318"/>
    <property type="project" value="GO_Central"/>
</dbReference>
<evidence type="ECO:0000256" key="2">
    <source>
        <dbReference type="ARBA" id="ARBA00004229"/>
    </source>
</evidence>
<dbReference type="EMBL" id="CM004391">
    <property type="protein sequence ID" value="OAY50878.1"/>
    <property type="molecule type" value="Genomic_DNA"/>
</dbReference>
<dbReference type="PANTHER" id="PTHR43390">
    <property type="entry name" value="SIGNAL PEPTIDASE I"/>
    <property type="match status" value="1"/>
</dbReference>
<dbReference type="PRINTS" id="PR00727">
    <property type="entry name" value="LEADERPTASE"/>
</dbReference>
<name>A0A2C9VYE9_MANES</name>
<dbReference type="GO" id="GO:0009535">
    <property type="term" value="C:chloroplast thylakoid membrane"/>
    <property type="evidence" value="ECO:0000318"/>
    <property type="project" value="GO_Central"/>
</dbReference>
<evidence type="ECO:0000256" key="5">
    <source>
        <dbReference type="ARBA" id="ARBA00013208"/>
    </source>
</evidence>
<comment type="caution">
    <text evidence="14">The sequence shown here is derived from an EMBL/GenBank/DDBJ whole genome shotgun (WGS) entry which is preliminary data.</text>
</comment>
<keyword evidence="6" id="KW-0150">Chloroplast</keyword>
<dbReference type="InterPro" id="IPR019758">
    <property type="entry name" value="Pept_S26A_signal_pept_1_CS"/>
</dbReference>
<dbReference type="Pfam" id="PF10502">
    <property type="entry name" value="Peptidase_S26"/>
    <property type="match status" value="1"/>
</dbReference>
<evidence type="ECO:0000256" key="6">
    <source>
        <dbReference type="ARBA" id="ARBA00022528"/>
    </source>
</evidence>
<dbReference type="PROSITE" id="PS00761">
    <property type="entry name" value="SPASE_I_3"/>
    <property type="match status" value="1"/>
</dbReference>
<evidence type="ECO:0000256" key="9">
    <source>
        <dbReference type="ARBA" id="ARBA00022946"/>
    </source>
</evidence>
<dbReference type="InterPro" id="IPR019533">
    <property type="entry name" value="Peptidase_S26"/>
</dbReference>
<evidence type="ECO:0000313" key="15">
    <source>
        <dbReference type="Proteomes" id="UP000091857"/>
    </source>
</evidence>
<dbReference type="InterPro" id="IPR000223">
    <property type="entry name" value="Pept_S26A_signal_pept_1"/>
</dbReference>
<dbReference type="STRING" id="3983.A0A2C9VYE9"/>
<evidence type="ECO:0000256" key="4">
    <source>
        <dbReference type="ARBA" id="ARBA00009370"/>
    </source>
</evidence>
<protein>
    <recommendedName>
        <fullName evidence="5">signal peptidase I</fullName>
        <ecNumber evidence="5">3.4.21.89</ecNumber>
    </recommendedName>
</protein>
<evidence type="ECO:0000256" key="10">
    <source>
        <dbReference type="ARBA" id="ARBA00023136"/>
    </source>
</evidence>
<reference evidence="15" key="1">
    <citation type="journal article" date="2016" name="Nat. Biotechnol.">
        <title>Sequencing wild and cultivated cassava and related species reveals extensive interspecific hybridization and genetic diversity.</title>
        <authorList>
            <person name="Bredeson J.V."/>
            <person name="Lyons J.B."/>
            <person name="Prochnik S.E."/>
            <person name="Wu G.A."/>
            <person name="Ha C.M."/>
            <person name="Edsinger-Gonzales E."/>
            <person name="Grimwood J."/>
            <person name="Schmutz J."/>
            <person name="Rabbi I.Y."/>
            <person name="Egesi C."/>
            <person name="Nauluvula P."/>
            <person name="Lebot V."/>
            <person name="Ndunguru J."/>
            <person name="Mkamilo G."/>
            <person name="Bart R.S."/>
            <person name="Setter T.L."/>
            <person name="Gleadow R.M."/>
            <person name="Kulakow P."/>
            <person name="Ferguson M.E."/>
            <person name="Rounsley S."/>
            <person name="Rokhsar D.S."/>
        </authorList>
    </citation>
    <scope>NUCLEOTIDE SEQUENCE [LARGE SCALE GENOMIC DNA]</scope>
    <source>
        <strain evidence="15">cv. AM560-2</strain>
    </source>
</reference>
<evidence type="ECO:0000259" key="13">
    <source>
        <dbReference type="Pfam" id="PF10502"/>
    </source>
</evidence>
<comment type="subcellular location">
    <subcellularLocation>
        <location evidence="3">Membrane</location>
    </subcellularLocation>
    <subcellularLocation>
        <location evidence="2">Plastid</location>
        <location evidence="2">Chloroplast</location>
    </subcellularLocation>
</comment>
<dbReference type="Gramene" id="Manes.05G169200.1.v8.1">
    <property type="protein sequence ID" value="Manes.05G169200.1.v8.1.CDS"/>
    <property type="gene ID" value="Manes.05G169200.v8.1"/>
</dbReference>
<comment type="similarity">
    <text evidence="4">Belongs to the peptidase S26 family.</text>
</comment>
<evidence type="ECO:0000256" key="3">
    <source>
        <dbReference type="ARBA" id="ARBA00004370"/>
    </source>
</evidence>
<dbReference type="OrthoDB" id="308440at2759"/>
<evidence type="ECO:0000256" key="11">
    <source>
        <dbReference type="PIRSR" id="PIRSR600223-1"/>
    </source>
</evidence>
<keyword evidence="15" id="KW-1185">Reference proteome</keyword>
<keyword evidence="10" id="KW-0472">Membrane</keyword>
<evidence type="ECO:0000256" key="12">
    <source>
        <dbReference type="SAM" id="MobiDB-lite"/>
    </source>
</evidence>
<evidence type="ECO:0000313" key="14">
    <source>
        <dbReference type="EMBL" id="OAY50878.1"/>
    </source>
</evidence>
<dbReference type="GO" id="GO:0006465">
    <property type="term" value="P:signal peptide processing"/>
    <property type="evidence" value="ECO:0000318"/>
    <property type="project" value="GO_Central"/>
</dbReference>
<keyword evidence="9" id="KW-0809">Transit peptide</keyword>
<dbReference type="EC" id="3.4.21.89" evidence="5"/>
<gene>
    <name evidence="14" type="ORF">MANES_05G169200v8</name>
</gene>
<dbReference type="CDD" id="cd06530">
    <property type="entry name" value="S26_SPase_I"/>
    <property type="match status" value="1"/>
</dbReference>
<feature type="region of interest" description="Disordered" evidence="12">
    <location>
        <begin position="47"/>
        <end position="73"/>
    </location>
</feature>